<dbReference type="Proteomes" id="UP001432146">
    <property type="component" value="Unassembled WGS sequence"/>
</dbReference>
<proteinExistence type="predicted"/>
<comment type="caution">
    <text evidence="1">The sequence shown here is derived from an EMBL/GenBank/DDBJ whole genome shotgun (WGS) entry which is preliminary data.</text>
</comment>
<protein>
    <submittedName>
        <fullName evidence="1">Uncharacterized protein</fullName>
    </submittedName>
</protein>
<gene>
    <name evidence="1" type="ORF">QLX08_010199</name>
</gene>
<dbReference type="AlphaFoldDB" id="A0AAW0ZFT5"/>
<name>A0AAW0ZFT5_9HYME</name>
<accession>A0AAW0ZFT5</accession>
<dbReference type="EMBL" id="JAWNGG020000257">
    <property type="protein sequence ID" value="KAK9295498.1"/>
    <property type="molecule type" value="Genomic_DNA"/>
</dbReference>
<reference evidence="1 2" key="1">
    <citation type="submission" date="2024-05" db="EMBL/GenBank/DDBJ databases">
        <title>The nuclear and mitochondrial genome assemblies of Tetragonisca angustula (Apidae: Meliponini), a tiny yet remarkable pollinator in the Neotropics.</title>
        <authorList>
            <person name="Ferrari R."/>
            <person name="Ricardo P.C."/>
            <person name="Dias F.C."/>
            <person name="Araujo N.S."/>
            <person name="Soares D.O."/>
            <person name="Zhou Q.-S."/>
            <person name="Zhu C.-D."/>
            <person name="Coutinho L."/>
            <person name="Airas M.C."/>
            <person name="Batista T.M."/>
        </authorList>
    </citation>
    <scope>NUCLEOTIDE SEQUENCE [LARGE SCALE GENOMIC DNA]</scope>
    <source>
        <strain evidence="1">ASF017062</strain>
        <tissue evidence="1">Abdomen</tissue>
    </source>
</reference>
<evidence type="ECO:0000313" key="1">
    <source>
        <dbReference type="EMBL" id="KAK9295498.1"/>
    </source>
</evidence>
<keyword evidence="2" id="KW-1185">Reference proteome</keyword>
<sequence length="99" mass="11647">MENLRINHHTTQILIDHGNINSKLYKLNYPKQTLPLRTAHIVYHCKDQVERAKMDEGIKKLGVRWPCILADLSQRRSFENLSRFTDRVMRKRTAMGTGQ</sequence>
<organism evidence="1 2">
    <name type="scientific">Tetragonisca angustula</name>
    <dbReference type="NCBI Taxonomy" id="166442"/>
    <lineage>
        <taxon>Eukaryota</taxon>
        <taxon>Metazoa</taxon>
        <taxon>Ecdysozoa</taxon>
        <taxon>Arthropoda</taxon>
        <taxon>Hexapoda</taxon>
        <taxon>Insecta</taxon>
        <taxon>Pterygota</taxon>
        <taxon>Neoptera</taxon>
        <taxon>Endopterygota</taxon>
        <taxon>Hymenoptera</taxon>
        <taxon>Apocrita</taxon>
        <taxon>Aculeata</taxon>
        <taxon>Apoidea</taxon>
        <taxon>Anthophila</taxon>
        <taxon>Apidae</taxon>
        <taxon>Tetragonisca</taxon>
    </lineage>
</organism>
<evidence type="ECO:0000313" key="2">
    <source>
        <dbReference type="Proteomes" id="UP001432146"/>
    </source>
</evidence>